<sequence length="425" mass="48612">MKFTLEEAVKNYALPFQSDADLSTIIEAIGDAKIVLLGEASHGTSEFYTVRAKLSKMLIEQKGFSAIAVEGDWPSAQHVNRYIKGYSESKDDAHEVLKAFGRWPTWMWANEEVAEFVDWLKMHNDKRIPDQKIGFYGIDMYSLWESMEEIIRYLTESNPAGADLELAKKAFSCFEPFNGMPDHYAISTAHFSQVCIDEVSDLLSSIRSHNKHYKDDQETTLNLKVNALVTKNAEKYYRAMLQDNALSWNIRDEHMVEAINEVMNHYGENAKIIVWEHNTHIGDARATTMQEDGMLNVGQLLREQFMKEDVYAVGFGTHRGTVIAAEQWGVPFEKIEVPPARQHSWEDLVHKSGACNKLFVFNEDNRHYFTGWIGHRAIGVVYNPEYEKFGNYVPSQIGNRYDAFIFIDQTKALEPLNLGVTVTDI</sequence>
<accession>A0ABV2KCV2</accession>
<dbReference type="PANTHER" id="PTHR31299">
    <property type="entry name" value="ESTERASE, PUTATIVE (AFU_ORTHOLOGUE AFUA_1G05850)-RELATED"/>
    <property type="match status" value="1"/>
</dbReference>
<dbReference type="Gene3D" id="3.30.1870.10">
    <property type="entry name" value="EreA-like, domain 2"/>
    <property type="match status" value="1"/>
</dbReference>
<dbReference type="InterPro" id="IPR014622">
    <property type="entry name" value="UCP036794_erythomycin"/>
</dbReference>
<dbReference type="PIRSF" id="PIRSF036794">
    <property type="entry name" value="UCP_erythr_ester"/>
    <property type="match status" value="1"/>
</dbReference>
<dbReference type="EMBL" id="JBEPME010000006">
    <property type="protein sequence ID" value="MET3658867.1"/>
    <property type="molecule type" value="Genomic_DNA"/>
</dbReference>
<dbReference type="CDD" id="cd14728">
    <property type="entry name" value="Ere-like"/>
    <property type="match status" value="1"/>
</dbReference>
<gene>
    <name evidence="1" type="ORF">ABIC55_003985</name>
</gene>
<dbReference type="InterPro" id="IPR052036">
    <property type="entry name" value="Hydrolase/PRTase-associated"/>
</dbReference>
<proteinExistence type="predicted"/>
<keyword evidence="2" id="KW-1185">Reference proteome</keyword>
<dbReference type="RefSeq" id="WP_354314482.1">
    <property type="nucleotide sequence ID" value="NZ_JBEPME010000006.1"/>
</dbReference>
<organism evidence="1 2">
    <name type="scientific">Sporosarcina psychrophila</name>
    <name type="common">Bacillus psychrophilus</name>
    <dbReference type="NCBI Taxonomy" id="1476"/>
    <lineage>
        <taxon>Bacteria</taxon>
        <taxon>Bacillati</taxon>
        <taxon>Bacillota</taxon>
        <taxon>Bacilli</taxon>
        <taxon>Bacillales</taxon>
        <taxon>Caryophanaceae</taxon>
        <taxon>Sporosarcina</taxon>
    </lineage>
</organism>
<evidence type="ECO:0000313" key="1">
    <source>
        <dbReference type="EMBL" id="MET3658867.1"/>
    </source>
</evidence>
<dbReference type="PANTHER" id="PTHR31299:SF0">
    <property type="entry name" value="ESTERASE, PUTATIVE (AFU_ORTHOLOGUE AFUA_1G05850)-RELATED"/>
    <property type="match status" value="1"/>
</dbReference>
<dbReference type="SUPFAM" id="SSF159501">
    <property type="entry name" value="EreA/ChaN-like"/>
    <property type="match status" value="1"/>
</dbReference>
<dbReference type="Gene3D" id="3.40.1660.10">
    <property type="entry name" value="EreA-like (biosynthetic domain)"/>
    <property type="match status" value="1"/>
</dbReference>
<dbReference type="Pfam" id="PF05139">
    <property type="entry name" value="Erythro_esteras"/>
    <property type="match status" value="1"/>
</dbReference>
<protein>
    <submittedName>
        <fullName evidence="1">Erythromycin esterase-like protein</fullName>
    </submittedName>
</protein>
<dbReference type="Proteomes" id="UP001549104">
    <property type="component" value="Unassembled WGS sequence"/>
</dbReference>
<comment type="caution">
    <text evidence="1">The sequence shown here is derived from an EMBL/GenBank/DDBJ whole genome shotgun (WGS) entry which is preliminary data.</text>
</comment>
<reference evidence="1 2" key="1">
    <citation type="submission" date="2024-06" db="EMBL/GenBank/DDBJ databases">
        <title>Sorghum-associated microbial communities from plants grown in Nebraska, USA.</title>
        <authorList>
            <person name="Schachtman D."/>
        </authorList>
    </citation>
    <scope>NUCLEOTIDE SEQUENCE [LARGE SCALE GENOMIC DNA]</scope>
    <source>
        <strain evidence="1 2">1288</strain>
    </source>
</reference>
<dbReference type="InterPro" id="IPR007815">
    <property type="entry name" value="Emycin_Estase"/>
</dbReference>
<evidence type="ECO:0000313" key="2">
    <source>
        <dbReference type="Proteomes" id="UP001549104"/>
    </source>
</evidence>
<dbReference type="Gene3D" id="1.20.1440.30">
    <property type="entry name" value="Biosynthetic Protein domain"/>
    <property type="match status" value="1"/>
</dbReference>
<name>A0ABV2KCV2_SPOPS</name>